<dbReference type="GO" id="GO:0022625">
    <property type="term" value="C:cytosolic large ribosomal subunit"/>
    <property type="evidence" value="ECO:0007669"/>
    <property type="project" value="TreeGrafter"/>
</dbReference>
<evidence type="ECO:0000256" key="5">
    <source>
        <dbReference type="ARBA" id="ARBA00023274"/>
    </source>
</evidence>
<dbReference type="InterPro" id="IPR019927">
    <property type="entry name" value="Ribosomal_uL3_bac/org-type"/>
</dbReference>
<dbReference type="InterPro" id="IPR000597">
    <property type="entry name" value="Ribosomal_uL3"/>
</dbReference>
<dbReference type="NCBIfam" id="TIGR03625">
    <property type="entry name" value="L3_bact"/>
    <property type="match status" value="1"/>
</dbReference>
<dbReference type="Pfam" id="PF00297">
    <property type="entry name" value="Ribosomal_L3"/>
    <property type="match status" value="1"/>
</dbReference>
<accession>A0A0B4S134</accession>
<dbReference type="AlphaFoldDB" id="A0A0B4S134"/>
<dbReference type="PANTHER" id="PTHR11229">
    <property type="entry name" value="50S RIBOSOMAL PROTEIN L3"/>
    <property type="match status" value="1"/>
</dbReference>
<dbReference type="KEGG" id="pmic:NW74_02900"/>
<dbReference type="InterPro" id="IPR009000">
    <property type="entry name" value="Transl_B-barrel_sf"/>
</dbReference>
<dbReference type="Proteomes" id="UP001210690">
    <property type="component" value="Chromosome"/>
</dbReference>
<evidence type="ECO:0000313" key="11">
    <source>
        <dbReference type="EMBL" id="AIZ36356.1"/>
    </source>
</evidence>
<comment type="similarity">
    <text evidence="1 7 8">Belongs to the universal ribosomal protein uL3 family.</text>
</comment>
<dbReference type="EMBL" id="JABZRE010000004">
    <property type="protein sequence ID" value="MBF1306543.1"/>
    <property type="molecule type" value="Genomic_DNA"/>
</dbReference>
<comment type="function">
    <text evidence="7 9">One of the primary rRNA binding proteins, it binds directly near the 3'-end of the 23S rRNA, where it nucleates assembly of the 50S subunit.</text>
</comment>
<protein>
    <recommendedName>
        <fullName evidence="6 7">Large ribosomal subunit protein uL3</fullName>
    </recommendedName>
</protein>
<dbReference type="EMBL" id="CP009761">
    <property type="protein sequence ID" value="AIZ36356.1"/>
    <property type="molecule type" value="Genomic_DNA"/>
</dbReference>
<feature type="region of interest" description="Disordered" evidence="10">
    <location>
        <begin position="120"/>
        <end position="143"/>
    </location>
</feature>
<proteinExistence type="inferred from homology"/>
<evidence type="ECO:0000313" key="13">
    <source>
        <dbReference type="EMBL" id="WBB30362.1"/>
    </source>
</evidence>
<gene>
    <name evidence="7 12" type="primary">rplC</name>
    <name evidence="12" type="ORF">HXM94_01960</name>
    <name evidence="13" type="ORF">NM222_05120</name>
    <name evidence="11" type="ORF">NW74_02900</name>
</gene>
<keyword evidence="5 7" id="KW-0687">Ribonucleoprotein</keyword>
<evidence type="ECO:0000256" key="1">
    <source>
        <dbReference type="ARBA" id="ARBA00006540"/>
    </source>
</evidence>
<reference evidence="12" key="2">
    <citation type="submission" date="2020-04" db="EMBL/GenBank/DDBJ databases">
        <title>Deep metagenomics examines the oral microbiome during advanced dental caries in children, revealing novel taxa and co-occurrences with host molecules.</title>
        <authorList>
            <person name="Baker J.L."/>
            <person name="Morton J.T."/>
            <person name="Dinis M."/>
            <person name="Alvarez R."/>
            <person name="Tran N.C."/>
            <person name="Knight R."/>
            <person name="Edlund A."/>
        </authorList>
    </citation>
    <scope>NUCLEOTIDE SEQUENCE</scope>
    <source>
        <strain evidence="12">JCVI_23_bin.11</strain>
    </source>
</reference>
<dbReference type="RefSeq" id="WP_029948883.1">
    <property type="nucleotide sequence ID" value="NZ_BHYQ01000003.1"/>
</dbReference>
<evidence type="ECO:0000256" key="3">
    <source>
        <dbReference type="ARBA" id="ARBA00022884"/>
    </source>
</evidence>
<evidence type="ECO:0000313" key="14">
    <source>
        <dbReference type="Proteomes" id="UP000031386"/>
    </source>
</evidence>
<dbReference type="Proteomes" id="UP000031386">
    <property type="component" value="Chromosome"/>
</dbReference>
<dbReference type="GO" id="GO:0006412">
    <property type="term" value="P:translation"/>
    <property type="evidence" value="ECO:0007669"/>
    <property type="project" value="UniProtKB-UniRule"/>
</dbReference>
<evidence type="ECO:0000256" key="7">
    <source>
        <dbReference type="HAMAP-Rule" id="MF_01325"/>
    </source>
</evidence>
<keyword evidence="4 7" id="KW-0689">Ribosomal protein</keyword>
<keyword evidence="14" id="KW-1185">Reference proteome</keyword>
<dbReference type="GO" id="GO:0003735">
    <property type="term" value="F:structural constituent of ribosome"/>
    <property type="evidence" value="ECO:0007669"/>
    <property type="project" value="UniProtKB-UniRule"/>
</dbReference>
<evidence type="ECO:0000256" key="4">
    <source>
        <dbReference type="ARBA" id="ARBA00022980"/>
    </source>
</evidence>
<dbReference type="Gene3D" id="2.40.30.10">
    <property type="entry name" value="Translation factors"/>
    <property type="match status" value="1"/>
</dbReference>
<comment type="subunit">
    <text evidence="7 9">Part of the 50S ribosomal subunit. Forms a cluster with proteins L14 and L19.</text>
</comment>
<dbReference type="PROSITE" id="PS00474">
    <property type="entry name" value="RIBOSOMAL_L3"/>
    <property type="match status" value="1"/>
</dbReference>
<evidence type="ECO:0000256" key="9">
    <source>
        <dbReference type="RuleBase" id="RU003906"/>
    </source>
</evidence>
<dbReference type="EMBL" id="CP101412">
    <property type="protein sequence ID" value="WBB30362.1"/>
    <property type="molecule type" value="Genomic_DNA"/>
</dbReference>
<dbReference type="STRING" id="33033.NW74_02900"/>
<organism evidence="11 14">
    <name type="scientific">Parvimonas micra</name>
    <dbReference type="NCBI Taxonomy" id="33033"/>
    <lineage>
        <taxon>Bacteria</taxon>
        <taxon>Bacillati</taxon>
        <taxon>Bacillota</taxon>
        <taxon>Tissierellia</taxon>
        <taxon>Tissierellales</taxon>
        <taxon>Peptoniphilaceae</taxon>
        <taxon>Parvimonas</taxon>
    </lineage>
</organism>
<evidence type="ECO:0000256" key="10">
    <source>
        <dbReference type="SAM" id="MobiDB-lite"/>
    </source>
</evidence>
<evidence type="ECO:0000256" key="8">
    <source>
        <dbReference type="RuleBase" id="RU003905"/>
    </source>
</evidence>
<dbReference type="PANTHER" id="PTHR11229:SF16">
    <property type="entry name" value="LARGE RIBOSOMAL SUBUNIT PROTEIN UL3C"/>
    <property type="match status" value="1"/>
</dbReference>
<dbReference type="HAMAP" id="MF_01325_B">
    <property type="entry name" value="Ribosomal_uL3_B"/>
    <property type="match status" value="1"/>
</dbReference>
<dbReference type="Gene3D" id="3.30.160.810">
    <property type="match status" value="1"/>
</dbReference>
<dbReference type="FunFam" id="3.30.160.810:FF:000001">
    <property type="entry name" value="50S ribosomal protein L3"/>
    <property type="match status" value="1"/>
</dbReference>
<evidence type="ECO:0000256" key="6">
    <source>
        <dbReference type="ARBA" id="ARBA00035243"/>
    </source>
</evidence>
<reference evidence="11 14" key="1">
    <citation type="submission" date="2014-10" db="EMBL/GenBank/DDBJ databases">
        <title>Complete genome sequence of Parvimonas micra KCOM 1535 (= ChDC B708).</title>
        <authorList>
            <person name="Kook J.-K."/>
            <person name="Park S.-N."/>
            <person name="Lim Y.K."/>
            <person name="Roh H."/>
        </authorList>
    </citation>
    <scope>NUCLEOTIDE SEQUENCE [LARGE SCALE GENOMIC DNA]</scope>
    <source>
        <strain evidence="11">KCOM 1535</strain>
        <strain evidence="14">KCOM 1535 / ChDC B708</strain>
    </source>
</reference>
<reference evidence="13" key="3">
    <citation type="submission" date="2022-07" db="EMBL/GenBank/DDBJ databases">
        <title>Parvimonas micra travels from the subgingival sulcus of the human oral cavity to the colorectal adenocarcinoma.</title>
        <authorList>
            <person name="Conde-Perez K."/>
            <person name="Buetas E."/>
            <person name="Aja-Macaya P."/>
            <person name="Martin-De Arribas E."/>
            <person name="Iglesias-Corras I."/>
            <person name="Trigo-Tasende N."/>
            <person name="Nasser-Ali M."/>
            <person name="Estevez L.S."/>
            <person name="Rumbo-Feal S."/>
            <person name="Otero-Alen B."/>
            <person name="Noguera J.F."/>
            <person name="Concha A."/>
            <person name="Pardinas-Lopez S."/>
            <person name="Carda-Dieguez M."/>
            <person name="Gomez-Randulfe I."/>
            <person name="Martinez-Lago N."/>
            <person name="Ladra S."/>
            <person name="Aparicio L.A."/>
            <person name="Bou G."/>
            <person name="Mira A."/>
            <person name="Vallejo J.A."/>
            <person name="Poza M."/>
        </authorList>
    </citation>
    <scope>NUCLEOTIDE SEQUENCE</scope>
    <source>
        <strain evidence="13">PM102KC-G-1</strain>
    </source>
</reference>
<evidence type="ECO:0000256" key="2">
    <source>
        <dbReference type="ARBA" id="ARBA00022730"/>
    </source>
</evidence>
<evidence type="ECO:0000313" key="12">
    <source>
        <dbReference type="EMBL" id="MBF1306543.1"/>
    </source>
</evidence>
<dbReference type="Proteomes" id="UP000758611">
    <property type="component" value="Unassembled WGS sequence"/>
</dbReference>
<keyword evidence="2 7" id="KW-0699">rRNA-binding</keyword>
<dbReference type="GO" id="GO:0019843">
    <property type="term" value="F:rRNA binding"/>
    <property type="evidence" value="ECO:0007669"/>
    <property type="project" value="UniProtKB-UniRule"/>
</dbReference>
<dbReference type="SUPFAM" id="SSF50447">
    <property type="entry name" value="Translation proteins"/>
    <property type="match status" value="1"/>
</dbReference>
<dbReference type="InterPro" id="IPR019926">
    <property type="entry name" value="Ribosomal_uL3_CS"/>
</dbReference>
<sequence>MKSILGKKIGMTQIFTEDGTVVPVTVVEAGPMFVTQVKTVETDGYNAIQCGYVDKKEKKVTKPLKGHFDKVSVGYKRFVREFRLNEGETFETGQEIKVDLFAEGDKVDVIGTSKGKGTQGAIKRWNYGRGPEGHGSKSHRVAGARSAGTYPGRVLKGRKASGKTGNKKSTVQNLVVVKVDVEKNLILVKGAIPGPKGGLVTIREAVKR</sequence>
<keyword evidence="3 7" id="KW-0694">RNA-binding</keyword>
<dbReference type="OrthoDB" id="9806135at2"/>
<dbReference type="FunFam" id="2.40.30.10:FF:000004">
    <property type="entry name" value="50S ribosomal protein L3"/>
    <property type="match status" value="1"/>
</dbReference>
<name>A0A0B4S134_9FIRM</name>